<dbReference type="InterPro" id="IPR002781">
    <property type="entry name" value="TM_pro_TauE-like"/>
</dbReference>
<evidence type="ECO:0000256" key="4">
    <source>
        <dbReference type="ARBA" id="ARBA00022475"/>
    </source>
</evidence>
<dbReference type="GO" id="GO:0005886">
    <property type="term" value="C:plasma membrane"/>
    <property type="evidence" value="ECO:0007669"/>
    <property type="project" value="UniProtKB-SubCell"/>
</dbReference>
<evidence type="ECO:0000313" key="10">
    <source>
        <dbReference type="Proteomes" id="UP000051184"/>
    </source>
</evidence>
<keyword evidence="7 8" id="KW-0472">Membrane</keyword>
<protein>
    <recommendedName>
        <fullName evidence="8">Probable membrane transporter protein</fullName>
    </recommendedName>
</protein>
<evidence type="ECO:0000256" key="7">
    <source>
        <dbReference type="ARBA" id="ARBA00023136"/>
    </source>
</evidence>
<evidence type="ECO:0000256" key="5">
    <source>
        <dbReference type="ARBA" id="ARBA00022692"/>
    </source>
</evidence>
<feature type="transmembrane region" description="Helical" evidence="8">
    <location>
        <begin position="26"/>
        <end position="53"/>
    </location>
</feature>
<dbReference type="OrthoDB" id="7028171at2"/>
<feature type="transmembrane region" description="Helical" evidence="8">
    <location>
        <begin position="127"/>
        <end position="147"/>
    </location>
</feature>
<dbReference type="InterPro" id="IPR052017">
    <property type="entry name" value="TSUP"/>
</dbReference>
<evidence type="ECO:0000256" key="2">
    <source>
        <dbReference type="ARBA" id="ARBA00009142"/>
    </source>
</evidence>
<dbReference type="PANTHER" id="PTHR30269">
    <property type="entry name" value="TRANSMEMBRANE PROTEIN YFCA"/>
    <property type="match status" value="1"/>
</dbReference>
<keyword evidence="3" id="KW-0813">Transport</keyword>
<feature type="transmembrane region" description="Helical" evidence="8">
    <location>
        <begin position="98"/>
        <end position="115"/>
    </location>
</feature>
<keyword evidence="5 8" id="KW-0812">Transmembrane</keyword>
<comment type="similarity">
    <text evidence="2 8">Belongs to the 4-toluene sulfonate uptake permease (TSUP) (TC 2.A.102) family.</text>
</comment>
<evidence type="ECO:0000256" key="1">
    <source>
        <dbReference type="ARBA" id="ARBA00004651"/>
    </source>
</evidence>
<keyword evidence="6 8" id="KW-1133">Transmembrane helix</keyword>
<dbReference type="PANTHER" id="PTHR30269:SF37">
    <property type="entry name" value="MEMBRANE TRANSPORTER PROTEIN"/>
    <property type="match status" value="1"/>
</dbReference>
<gene>
    <name evidence="9" type="ORF">TA5114_01926</name>
</gene>
<reference evidence="10" key="1">
    <citation type="submission" date="2015-09" db="EMBL/GenBank/DDBJ databases">
        <authorList>
            <person name="Rodrigo-Torres Lidia"/>
            <person name="Arahal R.David."/>
        </authorList>
    </citation>
    <scope>NUCLEOTIDE SEQUENCE [LARGE SCALE GENOMIC DNA]</scope>
    <source>
        <strain evidence="10">CECT 5114</strain>
    </source>
</reference>
<evidence type="ECO:0000256" key="6">
    <source>
        <dbReference type="ARBA" id="ARBA00022989"/>
    </source>
</evidence>
<dbReference type="RefSeq" id="WP_058315055.1">
    <property type="nucleotide sequence ID" value="NZ_CYTO01000020.1"/>
</dbReference>
<dbReference type="Pfam" id="PF01925">
    <property type="entry name" value="TauE"/>
    <property type="match status" value="1"/>
</dbReference>
<feature type="transmembrane region" description="Helical" evidence="8">
    <location>
        <begin position="74"/>
        <end position="92"/>
    </location>
</feature>
<keyword evidence="10" id="KW-1185">Reference proteome</keyword>
<dbReference type="STRING" id="1715691.TA5113_02100"/>
<feature type="transmembrane region" description="Helical" evidence="8">
    <location>
        <begin position="199"/>
        <end position="217"/>
    </location>
</feature>
<feature type="transmembrane region" description="Helical" evidence="8">
    <location>
        <begin position="223"/>
        <end position="241"/>
    </location>
</feature>
<dbReference type="AlphaFoldDB" id="A0A0P1IR77"/>
<evidence type="ECO:0000313" key="9">
    <source>
        <dbReference type="EMBL" id="CUK26119.1"/>
    </source>
</evidence>
<keyword evidence="4 8" id="KW-1003">Cell membrane</keyword>
<dbReference type="EMBL" id="CYUE01000020">
    <property type="protein sequence ID" value="CUK26119.1"/>
    <property type="molecule type" value="Genomic_DNA"/>
</dbReference>
<accession>A0A0P1IR77</accession>
<organism evidence="9 10">
    <name type="scientific">Cognatishimia activa</name>
    <dbReference type="NCBI Taxonomy" id="1715691"/>
    <lineage>
        <taxon>Bacteria</taxon>
        <taxon>Pseudomonadati</taxon>
        <taxon>Pseudomonadota</taxon>
        <taxon>Alphaproteobacteria</taxon>
        <taxon>Rhodobacterales</taxon>
        <taxon>Paracoccaceae</taxon>
        <taxon>Cognatishimia</taxon>
    </lineage>
</organism>
<comment type="subcellular location">
    <subcellularLocation>
        <location evidence="1 8">Cell membrane</location>
        <topology evidence="1 8">Multi-pass membrane protein</topology>
    </subcellularLocation>
</comment>
<evidence type="ECO:0000256" key="8">
    <source>
        <dbReference type="RuleBase" id="RU363041"/>
    </source>
</evidence>
<name>A0A0P1IR77_9RHOB</name>
<sequence>MDLQFFAVAALAVTFAGVSKGGFGGGPAFAASAILALVATPTQAIGLMLPLLMLMDVTALRPFWKKWDWVRAKIMIIGAVPGVALGAVFYKITNDDVLRLLIGLVSLGFVVWQIWPKTRVKEANFSAPVGLIAGLVAGFTSFISHAGGPPGAMYLLSQKLDKTTYHATMTLIFWIVNMVKVIPYAFLGIFTFDTVFNGILLAPFAIIGVWLGVRAHYVLSEVVFFRLTYALLAMTGCKLIFDALT</sequence>
<dbReference type="Proteomes" id="UP000051184">
    <property type="component" value="Unassembled WGS sequence"/>
</dbReference>
<feature type="transmembrane region" description="Helical" evidence="8">
    <location>
        <begin position="167"/>
        <end position="187"/>
    </location>
</feature>
<evidence type="ECO:0000256" key="3">
    <source>
        <dbReference type="ARBA" id="ARBA00022448"/>
    </source>
</evidence>
<proteinExistence type="inferred from homology"/>